<dbReference type="RefSeq" id="XP_040775201.1">
    <property type="nucleotide sequence ID" value="XM_040915234.1"/>
</dbReference>
<feature type="compositionally biased region" description="Gly residues" evidence="1">
    <location>
        <begin position="160"/>
        <end position="170"/>
    </location>
</feature>
<organism evidence="2 3">
    <name type="scientific">Cryphonectria parasitica (strain ATCC 38755 / EP155)</name>
    <dbReference type="NCBI Taxonomy" id="660469"/>
    <lineage>
        <taxon>Eukaryota</taxon>
        <taxon>Fungi</taxon>
        <taxon>Dikarya</taxon>
        <taxon>Ascomycota</taxon>
        <taxon>Pezizomycotina</taxon>
        <taxon>Sordariomycetes</taxon>
        <taxon>Sordariomycetidae</taxon>
        <taxon>Diaporthales</taxon>
        <taxon>Cryphonectriaceae</taxon>
        <taxon>Cryphonectria-Endothia species complex</taxon>
        <taxon>Cryphonectria</taxon>
    </lineage>
</organism>
<evidence type="ECO:0000256" key="1">
    <source>
        <dbReference type="SAM" id="MobiDB-lite"/>
    </source>
</evidence>
<keyword evidence="3" id="KW-1185">Reference proteome</keyword>
<reference evidence="2" key="1">
    <citation type="journal article" date="2020" name="Phytopathology">
        <title>Genome sequence of the chestnut blight fungus Cryphonectria parasitica EP155: A fundamental resource for an archetypical invasive plant pathogen.</title>
        <authorList>
            <person name="Crouch J.A."/>
            <person name="Dawe A."/>
            <person name="Aerts A."/>
            <person name="Barry K."/>
            <person name="Churchill A.C.L."/>
            <person name="Grimwood J."/>
            <person name="Hillman B."/>
            <person name="Milgroom M.G."/>
            <person name="Pangilinan J."/>
            <person name="Smith M."/>
            <person name="Salamov A."/>
            <person name="Schmutz J."/>
            <person name="Yadav J."/>
            <person name="Grigoriev I.V."/>
            <person name="Nuss D."/>
        </authorList>
    </citation>
    <scope>NUCLEOTIDE SEQUENCE</scope>
    <source>
        <strain evidence="2">EP155</strain>
    </source>
</reference>
<comment type="caution">
    <text evidence="2">The sequence shown here is derived from an EMBL/GenBank/DDBJ whole genome shotgun (WGS) entry which is preliminary data.</text>
</comment>
<gene>
    <name evidence="2" type="ORF">M406DRAFT_107357</name>
</gene>
<feature type="compositionally biased region" description="Low complexity" evidence="1">
    <location>
        <begin position="37"/>
        <end position="85"/>
    </location>
</feature>
<dbReference type="EMBL" id="MU032348">
    <property type="protein sequence ID" value="KAF3764240.1"/>
    <property type="molecule type" value="Genomic_DNA"/>
</dbReference>
<protein>
    <submittedName>
        <fullName evidence="2">Uncharacterized protein</fullName>
    </submittedName>
</protein>
<sequence length="465" mass="50055">MPRQAARLVLGRSVKAKTIRQRPFSTTPRRSDDDAKNNSSSSSNSNARNQRSVAAASALGAMSNSRSGAPSSSSSSSSPSQQGSRKPIEIRRTMGMRPPTLSRPPGLGQGRNIIDLKSLPRRTDGAPRFVRPPPHLGSGSSGGDRPAPGSSGFVPRFAGRTGGGGGGGFQGAPRGNRFGPGARTGGSLGSFRPQRPGGGRFGGQQPRTGGGGARRGPPRRKRDDKKPREQDATEAGMEQMDEEVQKYVATLDAGGVERPYKPSTTLESLIGWGPAVATNTAIGQAEIAVRNMRIMGGGRGFQEAESTFELKDVNRWLSAGQPIFYSNMEQKKGVTMMLSPGKADKIVEKKHAAIIEKGKEKYGEDWAAFVKAYNKRGTADEIEKKSREQAERVLIKHVNDRNLVSTKNKTTREAIIKYAVKGDHPVIKQAEDTWGKLAMYAAHERSYRPVDAARLEAKVRTLVKA</sequence>
<feature type="compositionally biased region" description="Gly residues" evidence="1">
    <location>
        <begin position="196"/>
        <end position="214"/>
    </location>
</feature>
<accession>A0A9P5CNS6</accession>
<dbReference type="Proteomes" id="UP000803844">
    <property type="component" value="Unassembled WGS sequence"/>
</dbReference>
<evidence type="ECO:0000313" key="3">
    <source>
        <dbReference type="Proteomes" id="UP000803844"/>
    </source>
</evidence>
<feature type="region of interest" description="Disordered" evidence="1">
    <location>
        <begin position="1"/>
        <end position="240"/>
    </location>
</feature>
<proteinExistence type="predicted"/>
<dbReference type="AlphaFoldDB" id="A0A9P5CNS6"/>
<evidence type="ECO:0000313" key="2">
    <source>
        <dbReference type="EMBL" id="KAF3764240.1"/>
    </source>
</evidence>
<dbReference type="OrthoDB" id="5365739at2759"/>
<dbReference type="GeneID" id="63832363"/>
<name>A0A9P5CNS6_CRYP1</name>